<proteinExistence type="predicted"/>
<dbReference type="Proteomes" id="UP000007819">
    <property type="component" value="Chromosome X"/>
</dbReference>
<evidence type="ECO:0000259" key="1">
    <source>
        <dbReference type="Pfam" id="PF05699"/>
    </source>
</evidence>
<organism evidence="2 3">
    <name type="scientific">Acyrthosiphon pisum</name>
    <name type="common">Pea aphid</name>
    <dbReference type="NCBI Taxonomy" id="7029"/>
    <lineage>
        <taxon>Eukaryota</taxon>
        <taxon>Metazoa</taxon>
        <taxon>Ecdysozoa</taxon>
        <taxon>Arthropoda</taxon>
        <taxon>Hexapoda</taxon>
        <taxon>Insecta</taxon>
        <taxon>Pterygota</taxon>
        <taxon>Neoptera</taxon>
        <taxon>Paraneoptera</taxon>
        <taxon>Hemiptera</taxon>
        <taxon>Sternorrhyncha</taxon>
        <taxon>Aphidomorpha</taxon>
        <taxon>Aphidoidea</taxon>
        <taxon>Aphididae</taxon>
        <taxon>Macrosiphini</taxon>
        <taxon>Acyrthosiphon</taxon>
    </lineage>
</organism>
<dbReference type="OrthoDB" id="6623399at2759"/>
<dbReference type="PANTHER" id="PTHR45749:SF21">
    <property type="entry name" value="DUF4371 DOMAIN-CONTAINING PROTEIN"/>
    <property type="match status" value="1"/>
</dbReference>
<dbReference type="GO" id="GO:0046983">
    <property type="term" value="F:protein dimerization activity"/>
    <property type="evidence" value="ECO:0007669"/>
    <property type="project" value="InterPro"/>
</dbReference>
<reference evidence="3" key="1">
    <citation type="submission" date="2010-06" db="EMBL/GenBank/DDBJ databases">
        <authorList>
            <person name="Jiang H."/>
            <person name="Abraham K."/>
            <person name="Ali S."/>
            <person name="Alsbrooks S.L."/>
            <person name="Anim B.N."/>
            <person name="Anosike U.S."/>
            <person name="Attaway T."/>
            <person name="Bandaranaike D.P."/>
            <person name="Battles P.K."/>
            <person name="Bell S.N."/>
            <person name="Bell A.V."/>
            <person name="Beltran B."/>
            <person name="Bickham C."/>
            <person name="Bustamante Y."/>
            <person name="Caleb T."/>
            <person name="Canada A."/>
            <person name="Cardenas V."/>
            <person name="Carter K."/>
            <person name="Chacko J."/>
            <person name="Chandrabose M.N."/>
            <person name="Chavez D."/>
            <person name="Chavez A."/>
            <person name="Chen L."/>
            <person name="Chu H.-S."/>
            <person name="Claassen K.J."/>
            <person name="Cockrell R."/>
            <person name="Collins M."/>
            <person name="Cooper J.A."/>
            <person name="Cree A."/>
            <person name="Curry S.M."/>
            <person name="Da Y."/>
            <person name="Dao M.D."/>
            <person name="Das B."/>
            <person name="Davila M.-L."/>
            <person name="Davy-Carroll L."/>
            <person name="Denson S."/>
            <person name="Dinh H."/>
            <person name="Ebong V.E."/>
            <person name="Edwards J.R."/>
            <person name="Egan A."/>
            <person name="El-Daye J."/>
            <person name="Escobedo L."/>
            <person name="Fernandez S."/>
            <person name="Fernando P.R."/>
            <person name="Flagg N."/>
            <person name="Forbes L.D."/>
            <person name="Fowler R.G."/>
            <person name="Fu Q."/>
            <person name="Gabisi R.A."/>
            <person name="Ganer J."/>
            <person name="Garbino Pronczuk A."/>
            <person name="Garcia R.M."/>
            <person name="Garner T."/>
            <person name="Garrett T.E."/>
            <person name="Gonzalez D.A."/>
            <person name="Hamid H."/>
            <person name="Hawkins E.S."/>
            <person name="Hirani K."/>
            <person name="Hogues M.E."/>
            <person name="Hollins B."/>
            <person name="Hsiao C.-H."/>
            <person name="Jabil R."/>
            <person name="James M.L."/>
            <person name="Jhangiani S.N."/>
            <person name="Johnson B."/>
            <person name="Johnson Q."/>
            <person name="Joshi V."/>
            <person name="Kalu J.B."/>
            <person name="Kam C."/>
            <person name="Kashfia A."/>
            <person name="Keebler J."/>
            <person name="Kisamo H."/>
            <person name="Kovar C.L."/>
            <person name="Lago L.A."/>
            <person name="Lai C.-Y."/>
            <person name="Laidlaw J."/>
            <person name="Lara F."/>
            <person name="Le T.-K."/>
            <person name="Lee S.L."/>
            <person name="Legall F.H."/>
            <person name="Lemon S.J."/>
            <person name="Lewis L.R."/>
            <person name="Li B."/>
            <person name="Liu Y."/>
            <person name="Liu Y.-S."/>
            <person name="Lopez J."/>
            <person name="Lozado R.J."/>
            <person name="Lu J."/>
            <person name="Madu R.C."/>
            <person name="Maheshwari M."/>
            <person name="Maheshwari R."/>
            <person name="Malloy K."/>
            <person name="Martinez E."/>
            <person name="Mathew T."/>
            <person name="Mercado I.C."/>
            <person name="Mercado C."/>
            <person name="Meyer B."/>
            <person name="Montgomery K."/>
            <person name="Morgan M.B."/>
            <person name="Munidasa M."/>
            <person name="Nazareth L.V."/>
            <person name="Nelson J."/>
            <person name="Ng B.M."/>
            <person name="Nguyen N.B."/>
            <person name="Nguyen P.Q."/>
            <person name="Nguyen T."/>
            <person name="Obregon M."/>
            <person name="Okwuonu G.O."/>
            <person name="Onwere C.G."/>
            <person name="Orozco G."/>
            <person name="Parra A."/>
            <person name="Patel S."/>
            <person name="Patil S."/>
            <person name="Perez A."/>
            <person name="Perez Y."/>
            <person name="Pham C."/>
            <person name="Primus E.L."/>
            <person name="Pu L.-L."/>
            <person name="Puazo M."/>
            <person name="Qin X."/>
            <person name="Quiroz J.B."/>
            <person name="Reese J."/>
            <person name="Richards S."/>
            <person name="Rives C.M."/>
            <person name="Robberts R."/>
            <person name="Ruiz S.J."/>
            <person name="Ruiz M.J."/>
            <person name="Santibanez J."/>
            <person name="Schneider B.W."/>
            <person name="Sisson I."/>
            <person name="Smith M."/>
            <person name="Sodergren E."/>
            <person name="Song X.-Z."/>
            <person name="Song B.B."/>
            <person name="Summersgill H."/>
            <person name="Thelus R."/>
            <person name="Thornton R.D."/>
            <person name="Trejos Z.Y."/>
            <person name="Usmani K."/>
            <person name="Vattathil S."/>
            <person name="Villasana D."/>
            <person name="Walker D.L."/>
            <person name="Wang S."/>
            <person name="Wang K."/>
            <person name="White C.S."/>
            <person name="Williams A.C."/>
            <person name="Williamson J."/>
            <person name="Wilson K."/>
            <person name="Woghiren I.O."/>
            <person name="Woodworth J.R."/>
            <person name="Worley K.C."/>
            <person name="Wright R.A."/>
            <person name="Wu W."/>
            <person name="Young L."/>
            <person name="Zhang L."/>
            <person name="Zhang J."/>
            <person name="Zhu Y."/>
            <person name="Muzny D.M."/>
            <person name="Weinstock G."/>
            <person name="Gibbs R.A."/>
        </authorList>
    </citation>
    <scope>NUCLEOTIDE SEQUENCE [LARGE SCALE GENOMIC DNA]</scope>
    <source>
        <strain evidence="3">LSR1</strain>
    </source>
</reference>
<accession>A0A8R2D3T9</accession>
<evidence type="ECO:0000313" key="2">
    <source>
        <dbReference type="EnsemblMetazoa" id="XP_016659469.1"/>
    </source>
</evidence>
<dbReference type="Pfam" id="PF05699">
    <property type="entry name" value="Dimer_Tnp_hAT"/>
    <property type="match status" value="1"/>
</dbReference>
<dbReference type="OMA" id="NENCPLP"/>
<dbReference type="AlphaFoldDB" id="A0A8R2D3T9"/>
<dbReference type="InterPro" id="IPR012337">
    <property type="entry name" value="RNaseH-like_sf"/>
</dbReference>
<sequence>MDGESLSNLLKHTLSNFGLKLENIRAQCYDGAASMRGSYSGVAKRIKDDNPLALYIHCYAHILNLCVVDVCEQVASVKNLFGILKSIYAFIGASSERYSIFENIQHESKLPNITLKSLSDTRSLTNATVAQLKSLRSENSFKNVWSERNKVTTNENCPLPLVPRKRKIPARLGGETKFSENNSNILNAVINVLTLQNCKYEDILDVSNTYNIEIDELQAELKLFGKMCFVKQIFDNFEDRLNYFILQDLSNSFDNLYKLFKLFLSTPMSSSSSESLFSSLRRLKTYTQNSIGQERLKDLALLHIEKKFEPNLI</sequence>
<dbReference type="RefSeq" id="XP_016659469.1">
    <property type="nucleotide sequence ID" value="XM_016803980.1"/>
</dbReference>
<dbReference type="SUPFAM" id="SSF53098">
    <property type="entry name" value="Ribonuclease H-like"/>
    <property type="match status" value="1"/>
</dbReference>
<protein>
    <recommendedName>
        <fullName evidence="1">HAT C-terminal dimerisation domain-containing protein</fullName>
    </recommendedName>
</protein>
<dbReference type="PANTHER" id="PTHR45749">
    <property type="match status" value="1"/>
</dbReference>
<dbReference type="EnsemblMetazoa" id="XM_016803980.1">
    <property type="protein sequence ID" value="XP_016659469.1"/>
    <property type="gene ID" value="LOC107883626"/>
</dbReference>
<reference evidence="2" key="2">
    <citation type="submission" date="2022-06" db="UniProtKB">
        <authorList>
            <consortium name="EnsemblMetazoa"/>
        </authorList>
    </citation>
    <scope>IDENTIFICATION</scope>
</reference>
<dbReference type="KEGG" id="api:107883626"/>
<keyword evidence="3" id="KW-1185">Reference proteome</keyword>
<dbReference type="InterPro" id="IPR008906">
    <property type="entry name" value="HATC_C_dom"/>
</dbReference>
<name>A0A8R2D3T9_ACYPI</name>
<evidence type="ECO:0000313" key="3">
    <source>
        <dbReference type="Proteomes" id="UP000007819"/>
    </source>
</evidence>
<feature type="domain" description="HAT C-terminal dimerisation" evidence="1">
    <location>
        <begin position="237"/>
        <end position="306"/>
    </location>
</feature>
<dbReference type="GeneID" id="107883626"/>